<dbReference type="EMBL" id="UYJE01000430">
    <property type="protein sequence ID" value="VDH93250.1"/>
    <property type="molecule type" value="Genomic_DNA"/>
</dbReference>
<sequence>MQDKSGGHVTNFKMLASLQVSRSTGQQVNRSAGRQVSKSTGQQVDRSTGRQVSRTTGQKMFHVIHRLLVIKSGCCVEGRFGTQLNSQQVDRSAGRQVDRSTGRRSTGQQVYRSTGLQSTGRHQQVDRSTGRQSGQQVDRRRLIASQDTGKRTTLNDTTTYETRITTNNSHQNEQQYDDLKRMDPASPYQDLIPNSASNEYEQIDNSYVNLSVQI</sequence>
<organism evidence="2 3">
    <name type="scientific">Mytilus galloprovincialis</name>
    <name type="common">Mediterranean mussel</name>
    <dbReference type="NCBI Taxonomy" id="29158"/>
    <lineage>
        <taxon>Eukaryota</taxon>
        <taxon>Metazoa</taxon>
        <taxon>Spiralia</taxon>
        <taxon>Lophotrochozoa</taxon>
        <taxon>Mollusca</taxon>
        <taxon>Bivalvia</taxon>
        <taxon>Autobranchia</taxon>
        <taxon>Pteriomorphia</taxon>
        <taxon>Mytilida</taxon>
        <taxon>Mytiloidea</taxon>
        <taxon>Mytilidae</taxon>
        <taxon>Mytilinae</taxon>
        <taxon>Mytilus</taxon>
    </lineage>
</organism>
<comment type="caution">
    <text evidence="2">The sequence shown here is derived from an EMBL/GenBank/DDBJ whole genome shotgun (WGS) entry which is preliminary data.</text>
</comment>
<feature type="compositionally biased region" description="Basic and acidic residues" evidence="1">
    <location>
        <begin position="92"/>
        <end position="101"/>
    </location>
</feature>
<dbReference type="AlphaFoldDB" id="A0A8B6BPE3"/>
<protein>
    <submittedName>
        <fullName evidence="2">Uncharacterized protein</fullName>
    </submittedName>
</protein>
<gene>
    <name evidence="2" type="ORF">MGAL_10B045568</name>
</gene>
<proteinExistence type="predicted"/>
<feature type="region of interest" description="Disordered" evidence="1">
    <location>
        <begin position="85"/>
        <end position="153"/>
    </location>
</feature>
<dbReference type="Proteomes" id="UP000596742">
    <property type="component" value="Unassembled WGS sequence"/>
</dbReference>
<accession>A0A8B6BPE3</accession>
<evidence type="ECO:0000256" key="1">
    <source>
        <dbReference type="SAM" id="MobiDB-lite"/>
    </source>
</evidence>
<feature type="compositionally biased region" description="Polar residues" evidence="1">
    <location>
        <begin position="103"/>
        <end position="122"/>
    </location>
</feature>
<name>A0A8B6BPE3_MYTGA</name>
<reference evidence="2" key="1">
    <citation type="submission" date="2018-11" db="EMBL/GenBank/DDBJ databases">
        <authorList>
            <person name="Alioto T."/>
            <person name="Alioto T."/>
        </authorList>
    </citation>
    <scope>NUCLEOTIDE SEQUENCE</scope>
</reference>
<feature type="region of interest" description="Disordered" evidence="1">
    <location>
        <begin position="21"/>
        <end position="55"/>
    </location>
</feature>
<dbReference type="OrthoDB" id="8963674at2759"/>
<keyword evidence="3" id="KW-1185">Reference proteome</keyword>
<evidence type="ECO:0000313" key="2">
    <source>
        <dbReference type="EMBL" id="VDH93250.1"/>
    </source>
</evidence>
<evidence type="ECO:0000313" key="3">
    <source>
        <dbReference type="Proteomes" id="UP000596742"/>
    </source>
</evidence>